<comment type="caution">
    <text evidence="2">The sequence shown here is derived from an EMBL/GenBank/DDBJ whole genome shotgun (WGS) entry which is preliminary data.</text>
</comment>
<evidence type="ECO:0000313" key="2">
    <source>
        <dbReference type="EMBL" id="KAF2200382.1"/>
    </source>
</evidence>
<gene>
    <name evidence="2" type="ORF">GQ43DRAFT_432554</name>
</gene>
<keyword evidence="3" id="KW-1185">Reference proteome</keyword>
<evidence type="ECO:0000313" key="3">
    <source>
        <dbReference type="Proteomes" id="UP000799536"/>
    </source>
</evidence>
<dbReference type="InterPro" id="IPR036305">
    <property type="entry name" value="RGS_sf"/>
</dbReference>
<feature type="transmembrane region" description="Helical" evidence="1">
    <location>
        <begin position="44"/>
        <end position="72"/>
    </location>
</feature>
<keyword evidence="1" id="KW-0472">Membrane</keyword>
<feature type="transmembrane region" description="Helical" evidence="1">
    <location>
        <begin position="203"/>
        <end position="222"/>
    </location>
</feature>
<dbReference type="EMBL" id="ML994025">
    <property type="protein sequence ID" value="KAF2200382.1"/>
    <property type="molecule type" value="Genomic_DNA"/>
</dbReference>
<dbReference type="AlphaFoldDB" id="A0A9P4JP06"/>
<feature type="transmembrane region" description="Helical" evidence="1">
    <location>
        <begin position="273"/>
        <end position="291"/>
    </location>
</feature>
<reference evidence="2" key="1">
    <citation type="journal article" date="2020" name="Stud. Mycol.">
        <title>101 Dothideomycetes genomes: a test case for predicting lifestyles and emergence of pathogens.</title>
        <authorList>
            <person name="Haridas S."/>
            <person name="Albert R."/>
            <person name="Binder M."/>
            <person name="Bloem J."/>
            <person name="Labutti K."/>
            <person name="Salamov A."/>
            <person name="Andreopoulos B."/>
            <person name="Baker S."/>
            <person name="Barry K."/>
            <person name="Bills G."/>
            <person name="Bluhm B."/>
            <person name="Cannon C."/>
            <person name="Castanera R."/>
            <person name="Culley D."/>
            <person name="Daum C."/>
            <person name="Ezra D."/>
            <person name="Gonzalez J."/>
            <person name="Henrissat B."/>
            <person name="Kuo A."/>
            <person name="Liang C."/>
            <person name="Lipzen A."/>
            <person name="Lutzoni F."/>
            <person name="Magnuson J."/>
            <person name="Mondo S."/>
            <person name="Nolan M."/>
            <person name="Ohm R."/>
            <person name="Pangilinan J."/>
            <person name="Park H.-J."/>
            <person name="Ramirez L."/>
            <person name="Alfaro M."/>
            <person name="Sun H."/>
            <person name="Tritt A."/>
            <person name="Yoshinaga Y."/>
            <person name="Zwiers L.-H."/>
            <person name="Turgeon B."/>
            <person name="Goodwin S."/>
            <person name="Spatafora J."/>
            <person name="Crous P."/>
            <person name="Grigoriev I."/>
        </authorList>
    </citation>
    <scope>NUCLEOTIDE SEQUENCE</scope>
    <source>
        <strain evidence="2">ATCC 74209</strain>
    </source>
</reference>
<organism evidence="2 3">
    <name type="scientific">Delitschia confertaspora ATCC 74209</name>
    <dbReference type="NCBI Taxonomy" id="1513339"/>
    <lineage>
        <taxon>Eukaryota</taxon>
        <taxon>Fungi</taxon>
        <taxon>Dikarya</taxon>
        <taxon>Ascomycota</taxon>
        <taxon>Pezizomycotina</taxon>
        <taxon>Dothideomycetes</taxon>
        <taxon>Pleosporomycetidae</taxon>
        <taxon>Pleosporales</taxon>
        <taxon>Delitschiaceae</taxon>
        <taxon>Delitschia</taxon>
    </lineage>
</organism>
<dbReference type="Gene3D" id="1.10.167.10">
    <property type="entry name" value="Regulator of G-protein Signalling 4, domain 2"/>
    <property type="match status" value="1"/>
</dbReference>
<feature type="transmembrane region" description="Helical" evidence="1">
    <location>
        <begin position="78"/>
        <end position="95"/>
    </location>
</feature>
<keyword evidence="1" id="KW-0812">Transmembrane</keyword>
<evidence type="ECO:0000256" key="1">
    <source>
        <dbReference type="SAM" id="Phobius"/>
    </source>
</evidence>
<dbReference type="OrthoDB" id="5313079at2759"/>
<dbReference type="InterPro" id="IPR044926">
    <property type="entry name" value="RGS_subdomain_2"/>
</dbReference>
<dbReference type="SUPFAM" id="SSF48097">
    <property type="entry name" value="Regulator of G-protein signaling, RGS"/>
    <property type="match status" value="1"/>
</dbReference>
<keyword evidence="1" id="KW-1133">Transmembrane helix</keyword>
<name>A0A9P4JP06_9PLEO</name>
<proteinExistence type="predicted"/>
<evidence type="ECO:0008006" key="4">
    <source>
        <dbReference type="Google" id="ProtNLM"/>
    </source>
</evidence>
<feature type="transmembrane region" description="Helical" evidence="1">
    <location>
        <begin position="234"/>
        <end position="253"/>
    </location>
</feature>
<sequence length="574" mass="65703">MVQLTVTPLGWTYIGLSAVWTCILLGGMYFLYSYRHLPNLQIRRLPLVFTAICSLHAYGVLVMCCYTIMPALPCNAEFWIMSIYLPFGIALFATANSQFLHIATLQEKFVEASDLKYGMLMEHLRVVAPPTSRSERIWRKIWRRNDIDRQMLFTGIGLFAQFALVLFVFLGSRKFHPGYGIFESDLGGAGVDRRDQCTKGWEWWLSIVWQFFWSWIYAPYILWKSRRIHDVNGWRVQTICCCLAGLPASPLWLAGLYIPQMEVVNKVIIPPQWFAVSIFFIEIFTIFFPCWQAVKSHSLRKETLDELANWEKKNQILNRASRIDSEETLSYGSTKYSGSTLKSADTSNEARSVDSRNTDMFTMVALETALKINPDPLLRFAALKDFSGENVSFLINVANWKLEWSNASKELSSAEHRRQKFTEAVRIYASFVSMDFSEFPINLSCQEARHLHDMFETAAVTMCRNTVTSNSATPFDLPISETSSTTDFRTGLNLHTLGKANLQSVRKMADLDNGEQALDAEIPATFGADVFSTAEHEIRYLVFTNTWPKFVNEGYNRNAGKSVMQRFLCYLRPV</sequence>
<feature type="transmembrane region" description="Helical" evidence="1">
    <location>
        <begin position="151"/>
        <end position="170"/>
    </location>
</feature>
<protein>
    <recommendedName>
        <fullName evidence="4">RGS domain-containing protein</fullName>
    </recommendedName>
</protein>
<dbReference type="Proteomes" id="UP000799536">
    <property type="component" value="Unassembled WGS sequence"/>
</dbReference>
<accession>A0A9P4JP06</accession>
<feature type="transmembrane region" description="Helical" evidence="1">
    <location>
        <begin position="12"/>
        <end position="32"/>
    </location>
</feature>